<keyword evidence="10 13" id="KW-1133">Transmembrane helix</keyword>
<dbReference type="EMBL" id="FNQM01000002">
    <property type="protein sequence ID" value="SDZ97964.1"/>
    <property type="molecule type" value="Genomic_DNA"/>
</dbReference>
<comment type="function">
    <text evidence="1 12">Required for the export of heme to the periplasm for the biogenesis of c-type cytochromes.</text>
</comment>
<dbReference type="NCBIfam" id="TIGR01190">
    <property type="entry name" value="ccmB"/>
    <property type="match status" value="1"/>
</dbReference>
<keyword evidence="9 12" id="KW-0201">Cytochrome c-type biogenesis</keyword>
<dbReference type="PRINTS" id="PR01414">
    <property type="entry name" value="CCMBBIOGNSIS"/>
</dbReference>
<feature type="transmembrane region" description="Helical" evidence="13">
    <location>
        <begin position="99"/>
        <end position="120"/>
    </location>
</feature>
<dbReference type="PANTHER" id="PTHR30070:SF1">
    <property type="entry name" value="CYTOCHROME C BIOGENESIS B-RELATED"/>
    <property type="match status" value="1"/>
</dbReference>
<protein>
    <recommendedName>
        <fullName evidence="4 12">Heme exporter protein B</fullName>
    </recommendedName>
</protein>
<evidence type="ECO:0000256" key="13">
    <source>
        <dbReference type="SAM" id="Phobius"/>
    </source>
</evidence>
<dbReference type="STRING" id="89524.SAMN05444370_102397"/>
<keyword evidence="11 12" id="KW-0472">Membrane</keyword>
<feature type="transmembrane region" description="Helical" evidence="13">
    <location>
        <begin position="46"/>
        <end position="67"/>
    </location>
</feature>
<reference evidence="14 15" key="1">
    <citation type="submission" date="2016-10" db="EMBL/GenBank/DDBJ databases">
        <authorList>
            <person name="de Groot N.N."/>
        </authorList>
    </citation>
    <scope>NUCLEOTIDE SEQUENCE [LARGE SCALE GENOMIC DNA]</scope>
    <source>
        <strain evidence="14 15">DSM 15345</strain>
    </source>
</reference>
<comment type="similarity">
    <text evidence="3 12">Belongs to the CcmB/CycW/HelB family.</text>
</comment>
<feature type="transmembrane region" description="Helical" evidence="13">
    <location>
        <begin position="126"/>
        <end position="153"/>
    </location>
</feature>
<feature type="transmembrane region" description="Helical" evidence="13">
    <location>
        <begin position="12"/>
        <end position="34"/>
    </location>
</feature>
<organism evidence="14 15">
    <name type="scientific">Rubrimonas cliftonensis</name>
    <dbReference type="NCBI Taxonomy" id="89524"/>
    <lineage>
        <taxon>Bacteria</taxon>
        <taxon>Pseudomonadati</taxon>
        <taxon>Pseudomonadota</taxon>
        <taxon>Alphaproteobacteria</taxon>
        <taxon>Rhodobacterales</taxon>
        <taxon>Paracoccaceae</taxon>
        <taxon>Rubrimonas</taxon>
    </lineage>
</organism>
<evidence type="ECO:0000256" key="6">
    <source>
        <dbReference type="ARBA" id="ARBA00022475"/>
    </source>
</evidence>
<dbReference type="PANTHER" id="PTHR30070">
    <property type="entry name" value="HEME EXPORTER PROTEIN B"/>
    <property type="match status" value="1"/>
</dbReference>
<keyword evidence="15" id="KW-1185">Reference proteome</keyword>
<dbReference type="RefSeq" id="WP_093249371.1">
    <property type="nucleotide sequence ID" value="NZ_FNQM01000002.1"/>
</dbReference>
<evidence type="ECO:0000256" key="2">
    <source>
        <dbReference type="ARBA" id="ARBA00004429"/>
    </source>
</evidence>
<keyword evidence="6 12" id="KW-1003">Cell membrane</keyword>
<dbReference type="GO" id="GO:0015232">
    <property type="term" value="F:heme transmembrane transporter activity"/>
    <property type="evidence" value="ECO:0007669"/>
    <property type="project" value="InterPro"/>
</dbReference>
<evidence type="ECO:0000313" key="14">
    <source>
        <dbReference type="EMBL" id="SDZ97964.1"/>
    </source>
</evidence>
<feature type="transmembrane region" description="Helical" evidence="13">
    <location>
        <begin position="194"/>
        <end position="216"/>
    </location>
</feature>
<evidence type="ECO:0000256" key="12">
    <source>
        <dbReference type="PIRNR" id="PIRNR002764"/>
    </source>
</evidence>
<accession>A0A1H3XH23</accession>
<keyword evidence="5 12" id="KW-0813">Transport</keyword>
<feature type="transmembrane region" description="Helical" evidence="13">
    <location>
        <begin position="160"/>
        <end position="182"/>
    </location>
</feature>
<evidence type="ECO:0000256" key="9">
    <source>
        <dbReference type="ARBA" id="ARBA00022748"/>
    </source>
</evidence>
<dbReference type="GO" id="GO:1903607">
    <property type="term" value="P:cytochrome c biosynthetic process"/>
    <property type="evidence" value="ECO:0007669"/>
    <property type="project" value="TreeGrafter"/>
</dbReference>
<dbReference type="InterPro" id="IPR026031">
    <property type="entry name" value="Cyt_c_CcmB_bac"/>
</dbReference>
<evidence type="ECO:0000256" key="5">
    <source>
        <dbReference type="ARBA" id="ARBA00022448"/>
    </source>
</evidence>
<proteinExistence type="inferred from homology"/>
<sequence length="221" mass="22185">MRAAWALLRRDVALSLRIGGGGAMGVAFFAMVALLTPLGLGEETDALARVAGGVIFTAALLACLLSLDRLFQADWEDGALDLLALGPLPLEAVAGVKALAHWLTTGLPLIAAAPALALMLDLPAAAFWPLMTALAVGTPGLSLIGAVGAALTVGVRRGGLLLSLLVLPLYLPTLVLGARAVSRAAVGLDAVAPLALLGAVTLLSLVAGPLAAAAALRVNMR</sequence>
<dbReference type="Proteomes" id="UP000198703">
    <property type="component" value="Unassembled WGS sequence"/>
</dbReference>
<evidence type="ECO:0000313" key="15">
    <source>
        <dbReference type="Proteomes" id="UP000198703"/>
    </source>
</evidence>
<dbReference type="Pfam" id="PF03379">
    <property type="entry name" value="CcmB"/>
    <property type="match status" value="1"/>
</dbReference>
<gene>
    <name evidence="14" type="ORF">SAMN05444370_102397</name>
</gene>
<evidence type="ECO:0000256" key="4">
    <source>
        <dbReference type="ARBA" id="ARBA00016452"/>
    </source>
</evidence>
<evidence type="ECO:0000256" key="3">
    <source>
        <dbReference type="ARBA" id="ARBA00010544"/>
    </source>
</evidence>
<dbReference type="InterPro" id="IPR003544">
    <property type="entry name" value="Cyt_c_biogenesis_CcmB"/>
</dbReference>
<dbReference type="AlphaFoldDB" id="A0A1H3XH23"/>
<evidence type="ECO:0000256" key="10">
    <source>
        <dbReference type="ARBA" id="ARBA00022989"/>
    </source>
</evidence>
<keyword evidence="7 12" id="KW-0997">Cell inner membrane</keyword>
<evidence type="ECO:0000256" key="1">
    <source>
        <dbReference type="ARBA" id="ARBA00002442"/>
    </source>
</evidence>
<dbReference type="PIRSF" id="PIRSF002764">
    <property type="entry name" value="CcmB"/>
    <property type="match status" value="1"/>
</dbReference>
<dbReference type="GO" id="GO:0017004">
    <property type="term" value="P:cytochrome complex assembly"/>
    <property type="evidence" value="ECO:0007669"/>
    <property type="project" value="UniProtKB-KW"/>
</dbReference>
<comment type="subcellular location">
    <subcellularLocation>
        <location evidence="2">Cell inner membrane</location>
        <topology evidence="2">Multi-pass membrane protein</topology>
    </subcellularLocation>
</comment>
<evidence type="ECO:0000256" key="7">
    <source>
        <dbReference type="ARBA" id="ARBA00022519"/>
    </source>
</evidence>
<evidence type="ECO:0000256" key="11">
    <source>
        <dbReference type="ARBA" id="ARBA00023136"/>
    </source>
</evidence>
<name>A0A1H3XH23_9RHOB</name>
<evidence type="ECO:0000256" key="8">
    <source>
        <dbReference type="ARBA" id="ARBA00022692"/>
    </source>
</evidence>
<keyword evidence="8 13" id="KW-0812">Transmembrane</keyword>
<dbReference type="GO" id="GO:0005886">
    <property type="term" value="C:plasma membrane"/>
    <property type="evidence" value="ECO:0007669"/>
    <property type="project" value="UniProtKB-SubCell"/>
</dbReference>